<dbReference type="OrthoDB" id="9809348at2"/>
<evidence type="ECO:0000259" key="8">
    <source>
        <dbReference type="PROSITE" id="PS50109"/>
    </source>
</evidence>
<dbReference type="SUPFAM" id="SSF55874">
    <property type="entry name" value="ATPase domain of HSP90 chaperone/DNA topoisomerase II/histidine kinase"/>
    <property type="match status" value="1"/>
</dbReference>
<dbReference type="PROSITE" id="PS50109">
    <property type="entry name" value="HIS_KIN"/>
    <property type="match status" value="1"/>
</dbReference>
<dbReference type="InterPro" id="IPR003594">
    <property type="entry name" value="HATPase_dom"/>
</dbReference>
<evidence type="ECO:0000256" key="6">
    <source>
        <dbReference type="SAM" id="Coils"/>
    </source>
</evidence>
<evidence type="ECO:0000256" key="3">
    <source>
        <dbReference type="ARBA" id="ARBA00022777"/>
    </source>
</evidence>
<dbReference type="EMBL" id="SIRE01000008">
    <property type="protein sequence ID" value="TBL79097.1"/>
    <property type="molecule type" value="Genomic_DNA"/>
</dbReference>
<reference evidence="9 10" key="1">
    <citation type="submission" date="2019-02" db="EMBL/GenBank/DDBJ databases">
        <title>Paenibacillus sp. nov., isolated from surface-sterilized tissue of Thalictrum simplex L.</title>
        <authorList>
            <person name="Tuo L."/>
        </authorList>
    </citation>
    <scope>NUCLEOTIDE SEQUENCE [LARGE SCALE GENOMIC DNA]</scope>
    <source>
        <strain evidence="9 10">N2SHLJ1</strain>
    </source>
</reference>
<dbReference type="AlphaFoldDB" id="A0A4Q9DR35"/>
<name>A0A4Q9DR35_9BACL</name>
<keyword evidence="7" id="KW-0812">Transmembrane</keyword>
<sequence>MKRLFHSLLFRIHLVLVAIVLVSLLTLASGTYNIVSDLLLKETRQSINYTTEVLDRDINLMHEDIERLAKGMYANNEISMLVSSFPNFAHPQYVDNQISSYLYMRNILSTIPYIDSVYVYKDDQTALQYGIQGKKAESSLAALPQFDTISRLPALTQYWVPTRSPSDPPRKPRFLTVYMNFYDNSSMEKSGVLQINIELNHLFRILTNNVTGDRKFYVFTGDGQLIFGTDTTDIGAVMRQFDDTASGVSGDEHEVTLEDKSYHVSKYRSHYKDWYIINAVPTMEINQNSRKVLEFMSIYIGVAGTIIIALSVAISSRMLRPVKTLTHMLQALNFDKKSEWSLPGDIHALMKAPHEIGLFSRTFVKIMERLADYTEEIKQAAARQRNLELELLMSQIKPHFLYNTLESFCGLAKLQRTDDIYKLAKSLGAFYRISLSNGASVIRVDEELEHINSYLAIEKMKYNEKFDYHIELEEGLEACLILKLLLQPLVENAITHGIRHVEYRGYIAIRIQKIEESLQFLVYDNGIGMPAQKLQQLNQDTLISTGKGGFGIKNVRERIRLSYNDDYRLTYAAAAGGGTEVTVTLPLHRFAAN</sequence>
<dbReference type="RefSeq" id="WP_131013733.1">
    <property type="nucleotide sequence ID" value="NZ_SIRE01000008.1"/>
</dbReference>
<keyword evidence="1" id="KW-0808">Transferase</keyword>
<evidence type="ECO:0000313" key="9">
    <source>
        <dbReference type="EMBL" id="TBL79097.1"/>
    </source>
</evidence>
<evidence type="ECO:0000256" key="5">
    <source>
        <dbReference type="ARBA" id="ARBA00023012"/>
    </source>
</evidence>
<keyword evidence="2" id="KW-0547">Nucleotide-binding</keyword>
<dbReference type="GO" id="GO:0000155">
    <property type="term" value="F:phosphorelay sensor kinase activity"/>
    <property type="evidence" value="ECO:0007669"/>
    <property type="project" value="InterPro"/>
</dbReference>
<keyword evidence="6" id="KW-0175">Coiled coil</keyword>
<dbReference type="PANTHER" id="PTHR34220:SF7">
    <property type="entry name" value="SENSOR HISTIDINE KINASE YPDA"/>
    <property type="match status" value="1"/>
</dbReference>
<proteinExistence type="predicted"/>
<protein>
    <recommendedName>
        <fullName evidence="8">Histidine kinase domain-containing protein</fullName>
    </recommendedName>
</protein>
<dbReference type="GO" id="GO:0016020">
    <property type="term" value="C:membrane"/>
    <property type="evidence" value="ECO:0007669"/>
    <property type="project" value="InterPro"/>
</dbReference>
<gene>
    <name evidence="9" type="ORF">EYB31_12830</name>
</gene>
<keyword evidence="10" id="KW-1185">Reference proteome</keyword>
<dbReference type="Pfam" id="PF02518">
    <property type="entry name" value="HATPase_c"/>
    <property type="match status" value="1"/>
</dbReference>
<dbReference type="InterPro" id="IPR050640">
    <property type="entry name" value="Bact_2-comp_sensor_kinase"/>
</dbReference>
<keyword evidence="5" id="KW-0902">Two-component regulatory system</keyword>
<keyword evidence="7" id="KW-0472">Membrane</keyword>
<evidence type="ECO:0000256" key="4">
    <source>
        <dbReference type="ARBA" id="ARBA00022840"/>
    </source>
</evidence>
<accession>A0A4Q9DR35</accession>
<organism evidence="9 10">
    <name type="scientific">Paenibacillus thalictri</name>
    <dbReference type="NCBI Taxonomy" id="2527873"/>
    <lineage>
        <taxon>Bacteria</taxon>
        <taxon>Bacillati</taxon>
        <taxon>Bacillota</taxon>
        <taxon>Bacilli</taxon>
        <taxon>Bacillales</taxon>
        <taxon>Paenibacillaceae</taxon>
        <taxon>Paenibacillus</taxon>
    </lineage>
</organism>
<dbReference type="Proteomes" id="UP000293142">
    <property type="component" value="Unassembled WGS sequence"/>
</dbReference>
<dbReference type="PANTHER" id="PTHR34220">
    <property type="entry name" value="SENSOR HISTIDINE KINASE YPDA"/>
    <property type="match status" value="1"/>
</dbReference>
<dbReference type="InterPro" id="IPR005467">
    <property type="entry name" value="His_kinase_dom"/>
</dbReference>
<evidence type="ECO:0000256" key="2">
    <source>
        <dbReference type="ARBA" id="ARBA00022741"/>
    </source>
</evidence>
<evidence type="ECO:0000313" key="10">
    <source>
        <dbReference type="Proteomes" id="UP000293142"/>
    </source>
</evidence>
<dbReference type="InterPro" id="IPR010559">
    <property type="entry name" value="Sig_transdc_His_kin_internal"/>
</dbReference>
<feature type="coiled-coil region" evidence="6">
    <location>
        <begin position="363"/>
        <end position="390"/>
    </location>
</feature>
<evidence type="ECO:0000256" key="7">
    <source>
        <dbReference type="SAM" id="Phobius"/>
    </source>
</evidence>
<dbReference type="GO" id="GO:0005524">
    <property type="term" value="F:ATP binding"/>
    <property type="evidence" value="ECO:0007669"/>
    <property type="project" value="UniProtKB-KW"/>
</dbReference>
<comment type="caution">
    <text evidence="9">The sequence shown here is derived from an EMBL/GenBank/DDBJ whole genome shotgun (WGS) entry which is preliminary data.</text>
</comment>
<keyword evidence="4" id="KW-0067">ATP-binding</keyword>
<feature type="domain" description="Histidine kinase" evidence="8">
    <location>
        <begin position="486"/>
        <end position="589"/>
    </location>
</feature>
<dbReference type="Pfam" id="PF06580">
    <property type="entry name" value="His_kinase"/>
    <property type="match status" value="1"/>
</dbReference>
<dbReference type="Gene3D" id="3.30.565.10">
    <property type="entry name" value="Histidine kinase-like ATPase, C-terminal domain"/>
    <property type="match status" value="1"/>
</dbReference>
<keyword evidence="3" id="KW-0418">Kinase</keyword>
<dbReference type="InterPro" id="IPR036890">
    <property type="entry name" value="HATPase_C_sf"/>
</dbReference>
<dbReference type="SMART" id="SM00387">
    <property type="entry name" value="HATPase_c"/>
    <property type="match status" value="1"/>
</dbReference>
<evidence type="ECO:0000256" key="1">
    <source>
        <dbReference type="ARBA" id="ARBA00022679"/>
    </source>
</evidence>
<keyword evidence="7" id="KW-1133">Transmembrane helix</keyword>
<dbReference type="Gene3D" id="6.10.340.10">
    <property type="match status" value="1"/>
</dbReference>
<feature type="transmembrane region" description="Helical" evidence="7">
    <location>
        <begin position="295"/>
        <end position="314"/>
    </location>
</feature>